<keyword evidence="2" id="KW-1185">Reference proteome</keyword>
<comment type="caution">
    <text evidence="1">The sequence shown here is derived from an EMBL/GenBank/DDBJ whole genome shotgun (WGS) entry which is preliminary data.</text>
</comment>
<dbReference type="RefSeq" id="WP_207990731.1">
    <property type="nucleotide sequence ID" value="NZ_JAGBKM010000007.1"/>
</dbReference>
<name>A0ABS3NMN8_9GAMM</name>
<accession>A0ABS3NMN8</accession>
<dbReference type="EMBL" id="JAGBKM010000007">
    <property type="protein sequence ID" value="MBO1530674.1"/>
    <property type="molecule type" value="Genomic_DNA"/>
</dbReference>
<organism evidence="1 2">
    <name type="scientific">Psychrobacter coccoides</name>
    <dbReference type="NCBI Taxonomy" id="2818440"/>
    <lineage>
        <taxon>Bacteria</taxon>
        <taxon>Pseudomonadati</taxon>
        <taxon>Pseudomonadota</taxon>
        <taxon>Gammaproteobacteria</taxon>
        <taxon>Moraxellales</taxon>
        <taxon>Moraxellaceae</taxon>
        <taxon>Psychrobacter</taxon>
    </lineage>
</organism>
<evidence type="ECO:0000313" key="2">
    <source>
        <dbReference type="Proteomes" id="UP000664554"/>
    </source>
</evidence>
<gene>
    <name evidence="1" type="ORF">J3492_05545</name>
</gene>
<dbReference type="Proteomes" id="UP000664554">
    <property type="component" value="Unassembled WGS sequence"/>
</dbReference>
<proteinExistence type="predicted"/>
<reference evidence="1 2" key="1">
    <citation type="submission" date="2021-03" db="EMBL/GenBank/DDBJ databases">
        <authorList>
            <person name="Shang D.-D."/>
            <person name="Du Z.-J."/>
            <person name="Chen G.-J."/>
        </authorList>
    </citation>
    <scope>NUCLEOTIDE SEQUENCE [LARGE SCALE GENOMIC DNA]</scope>
    <source>
        <strain evidence="1 2">F1192</strain>
    </source>
</reference>
<sequence length="59" mass="6376">MPYLFGGLVVLNALLLGYYLFLQQPSTTQSVQAAQDELTHEIPFTNSAAHAAPLIGTKD</sequence>
<evidence type="ECO:0000313" key="1">
    <source>
        <dbReference type="EMBL" id="MBO1530674.1"/>
    </source>
</evidence>
<protein>
    <submittedName>
        <fullName evidence="1">Uncharacterized protein</fullName>
    </submittedName>
</protein>